<dbReference type="InterPro" id="IPR002397">
    <property type="entry name" value="Cyt_P450_B"/>
</dbReference>
<dbReference type="Proteomes" id="UP000573327">
    <property type="component" value="Unassembled WGS sequence"/>
</dbReference>
<name>A0A7W7S856_9ACTN</name>
<evidence type="ECO:0000256" key="1">
    <source>
        <dbReference type="ARBA" id="ARBA00010617"/>
    </source>
</evidence>
<dbReference type="AlphaFoldDB" id="A0A7W7S856"/>
<dbReference type="PANTHER" id="PTHR46696:SF6">
    <property type="entry name" value="P450, PUTATIVE (EUROFUNG)-RELATED"/>
    <property type="match status" value="1"/>
</dbReference>
<accession>A0A7W7S856</accession>
<keyword evidence="6 7" id="KW-0503">Monooxygenase</keyword>
<protein>
    <submittedName>
        <fullName evidence="8">Cytochrome P450</fullName>
    </submittedName>
</protein>
<evidence type="ECO:0000256" key="2">
    <source>
        <dbReference type="ARBA" id="ARBA00022617"/>
    </source>
</evidence>
<dbReference type="InterPro" id="IPR036396">
    <property type="entry name" value="Cyt_P450_sf"/>
</dbReference>
<reference evidence="8 9" key="1">
    <citation type="submission" date="2020-08" db="EMBL/GenBank/DDBJ databases">
        <title>Sequencing the genomes of 1000 actinobacteria strains.</title>
        <authorList>
            <person name="Klenk H.-P."/>
        </authorList>
    </citation>
    <scope>NUCLEOTIDE SEQUENCE [LARGE SCALE GENOMIC DNA]</scope>
    <source>
        <strain evidence="8 9">DSM 44786</strain>
    </source>
</reference>
<dbReference type="Pfam" id="PF00067">
    <property type="entry name" value="p450"/>
    <property type="match status" value="1"/>
</dbReference>
<dbReference type="InterPro" id="IPR001128">
    <property type="entry name" value="Cyt_P450"/>
</dbReference>
<dbReference type="EMBL" id="JACHJR010000001">
    <property type="protein sequence ID" value="MBB4944681.1"/>
    <property type="molecule type" value="Genomic_DNA"/>
</dbReference>
<keyword evidence="9" id="KW-1185">Reference proteome</keyword>
<comment type="similarity">
    <text evidence="1 7">Belongs to the cytochrome P450 family.</text>
</comment>
<keyword evidence="3 7" id="KW-0479">Metal-binding</keyword>
<organism evidence="8 9">
    <name type="scientific">Kitasatospora gansuensis</name>
    <dbReference type="NCBI Taxonomy" id="258050"/>
    <lineage>
        <taxon>Bacteria</taxon>
        <taxon>Bacillati</taxon>
        <taxon>Actinomycetota</taxon>
        <taxon>Actinomycetes</taxon>
        <taxon>Kitasatosporales</taxon>
        <taxon>Streptomycetaceae</taxon>
        <taxon>Kitasatospora</taxon>
    </lineage>
</organism>
<evidence type="ECO:0000256" key="4">
    <source>
        <dbReference type="ARBA" id="ARBA00023002"/>
    </source>
</evidence>
<gene>
    <name evidence="8" type="ORF">F4556_000216</name>
</gene>
<dbReference type="PRINTS" id="PR00385">
    <property type="entry name" value="P450"/>
</dbReference>
<dbReference type="InterPro" id="IPR017972">
    <property type="entry name" value="Cyt_P450_CS"/>
</dbReference>
<dbReference type="PRINTS" id="PR00359">
    <property type="entry name" value="BP450"/>
</dbReference>
<dbReference type="GO" id="GO:0005506">
    <property type="term" value="F:iron ion binding"/>
    <property type="evidence" value="ECO:0007669"/>
    <property type="project" value="InterPro"/>
</dbReference>
<dbReference type="GO" id="GO:0004497">
    <property type="term" value="F:monooxygenase activity"/>
    <property type="evidence" value="ECO:0007669"/>
    <property type="project" value="UniProtKB-KW"/>
</dbReference>
<evidence type="ECO:0000256" key="6">
    <source>
        <dbReference type="ARBA" id="ARBA00023033"/>
    </source>
</evidence>
<evidence type="ECO:0000313" key="8">
    <source>
        <dbReference type="EMBL" id="MBB4944681.1"/>
    </source>
</evidence>
<proteinExistence type="inferred from homology"/>
<dbReference type="GO" id="GO:0020037">
    <property type="term" value="F:heme binding"/>
    <property type="evidence" value="ECO:0007669"/>
    <property type="project" value="InterPro"/>
</dbReference>
<dbReference type="GO" id="GO:0016705">
    <property type="term" value="F:oxidoreductase activity, acting on paired donors, with incorporation or reduction of molecular oxygen"/>
    <property type="evidence" value="ECO:0007669"/>
    <property type="project" value="InterPro"/>
</dbReference>
<sequence length="397" mass="42861">MTTAPLVPLHCLRQAEPGPPRLTELPTGTPAWLLTRHADVRQALTDPRLDRASLYAPDAPALSVVPNLLDDPDGLLNIDGVEHQKLRRTVQRAFTPRAIERWRPWVSTVVDELIDELVAQPAPADVVAGYTRRLPVAVISRLMGLDGLDLHKLGDWSDHALSTTAYTAEEIQQAMAEFGAFSFDLVLERRKNPGDDLVSSLVQAAAETDGVTEMQLTKLVLGLVVAGHETTMTTLGNALVFLLTEDRAAWARIGASLDEAGTATEQLLRTIPLGDRVALPGMLRRATEELEIGGVTIPAGAVVAADTFAANHDPAVHPVPAEGEWADLFAPVGAATLTFGAGPHHCLGAWLARMELESGLHSLAARLPDLRIAHPVEQIEWREGLLTRSPLTLPVTW</sequence>
<comment type="caution">
    <text evidence="8">The sequence shown here is derived from an EMBL/GenBank/DDBJ whole genome shotgun (WGS) entry which is preliminary data.</text>
</comment>
<keyword evidence="2 7" id="KW-0349">Heme</keyword>
<keyword evidence="4 7" id="KW-0560">Oxidoreductase</keyword>
<evidence type="ECO:0000313" key="9">
    <source>
        <dbReference type="Proteomes" id="UP000573327"/>
    </source>
</evidence>
<keyword evidence="5 7" id="KW-0408">Iron</keyword>
<evidence type="ECO:0000256" key="5">
    <source>
        <dbReference type="ARBA" id="ARBA00023004"/>
    </source>
</evidence>
<evidence type="ECO:0000256" key="3">
    <source>
        <dbReference type="ARBA" id="ARBA00022723"/>
    </source>
</evidence>
<evidence type="ECO:0000256" key="7">
    <source>
        <dbReference type="RuleBase" id="RU000461"/>
    </source>
</evidence>
<dbReference type="PANTHER" id="PTHR46696">
    <property type="entry name" value="P450, PUTATIVE (EUROFUNG)-RELATED"/>
    <property type="match status" value="1"/>
</dbReference>
<dbReference type="CDD" id="cd11031">
    <property type="entry name" value="Cyp158A-like"/>
    <property type="match status" value="1"/>
</dbReference>
<dbReference type="RefSeq" id="WP_184910796.1">
    <property type="nucleotide sequence ID" value="NZ_JACHJR010000001.1"/>
</dbReference>
<dbReference type="SUPFAM" id="SSF48264">
    <property type="entry name" value="Cytochrome P450"/>
    <property type="match status" value="1"/>
</dbReference>
<dbReference type="PROSITE" id="PS00086">
    <property type="entry name" value="CYTOCHROME_P450"/>
    <property type="match status" value="1"/>
</dbReference>
<dbReference type="FunFam" id="1.10.630.10:FF:000018">
    <property type="entry name" value="Cytochrome P450 monooxygenase"/>
    <property type="match status" value="1"/>
</dbReference>
<dbReference type="Gene3D" id="1.10.630.10">
    <property type="entry name" value="Cytochrome P450"/>
    <property type="match status" value="1"/>
</dbReference>